<evidence type="ECO:0000313" key="3">
    <source>
        <dbReference type="WBParaSite" id="Csp11.Scaffold585.g4772.t1"/>
    </source>
</evidence>
<name>A0A1I7TD83_9PELO</name>
<feature type="transmembrane region" description="Helical" evidence="1">
    <location>
        <begin position="88"/>
        <end position="109"/>
    </location>
</feature>
<sequence>MQFLNSSREYLDDVMISDQLFITMNRSFQIQVSLQLLKVRNFDTETARRDSPLFSMMSIRTKHLWFCKFFLYYECACLNFNYRAESYQLMYTFGVFQIFMYTLSAILPLRFISVNMNPKVFN</sequence>
<keyword evidence="1" id="KW-1133">Transmembrane helix</keyword>
<organism evidence="2 3">
    <name type="scientific">Caenorhabditis tropicalis</name>
    <dbReference type="NCBI Taxonomy" id="1561998"/>
    <lineage>
        <taxon>Eukaryota</taxon>
        <taxon>Metazoa</taxon>
        <taxon>Ecdysozoa</taxon>
        <taxon>Nematoda</taxon>
        <taxon>Chromadorea</taxon>
        <taxon>Rhabditida</taxon>
        <taxon>Rhabditina</taxon>
        <taxon>Rhabditomorpha</taxon>
        <taxon>Rhabditoidea</taxon>
        <taxon>Rhabditidae</taxon>
        <taxon>Peloderinae</taxon>
        <taxon>Caenorhabditis</taxon>
    </lineage>
</organism>
<proteinExistence type="predicted"/>
<protein>
    <submittedName>
        <fullName evidence="3">Serpentine receptor class gamma</fullName>
    </submittedName>
</protein>
<evidence type="ECO:0000313" key="2">
    <source>
        <dbReference type="Proteomes" id="UP000095282"/>
    </source>
</evidence>
<reference evidence="3" key="1">
    <citation type="submission" date="2016-11" db="UniProtKB">
        <authorList>
            <consortium name="WormBaseParasite"/>
        </authorList>
    </citation>
    <scope>IDENTIFICATION</scope>
</reference>
<accession>A0A1I7TD83</accession>
<keyword evidence="1" id="KW-0812">Transmembrane</keyword>
<keyword evidence="1" id="KW-0472">Membrane</keyword>
<dbReference type="WBParaSite" id="Csp11.Scaffold585.g4772.t1">
    <property type="protein sequence ID" value="Csp11.Scaffold585.g4772.t1"/>
    <property type="gene ID" value="Csp11.Scaffold585.g4772"/>
</dbReference>
<dbReference type="STRING" id="1561998.A0A1I7TD83"/>
<keyword evidence="2" id="KW-1185">Reference proteome</keyword>
<evidence type="ECO:0000256" key="1">
    <source>
        <dbReference type="SAM" id="Phobius"/>
    </source>
</evidence>
<dbReference type="AlphaFoldDB" id="A0A1I7TD83"/>
<dbReference type="Proteomes" id="UP000095282">
    <property type="component" value="Unplaced"/>
</dbReference>